<dbReference type="PANTHER" id="PTHR33545">
    <property type="entry name" value="UPF0750 MEMBRANE PROTEIN YITT-RELATED"/>
    <property type="match status" value="1"/>
</dbReference>
<dbReference type="PIRSF" id="PIRSF006483">
    <property type="entry name" value="Membrane_protein_YitT"/>
    <property type="match status" value="1"/>
</dbReference>
<dbReference type="InterPro" id="IPR015867">
    <property type="entry name" value="N-reg_PII/ATP_PRibTrfase_C"/>
</dbReference>
<name>A0ABN1MZW2_9BACT</name>
<feature type="transmembrane region" description="Helical" evidence="6">
    <location>
        <begin position="188"/>
        <end position="206"/>
    </location>
</feature>
<sequence length="323" mass="35816">MQEVKKIAKKLVPKTYWNKLLLNMPKRLLEIKNASWVKRITIWRQIKDALFIGLGVVMASIGLKSFLLPNNFFDGGAMGMSLLLEILTPLDLSILILLVNLPFIYLGYRQLSLGFAIKSTMAILALALLVHFIEMPVITADKLLIAVFGGFFLGAGIGFAIRGGAVIDGTEVLAISVSRKSSLTVGDFITVFNVFLFIVAAIMVNLETAMYSMLTYFSASRTVDFLINGVEEYIGVMIISDFSDEIKTKITYDLGRGVTAFKADGGFGEKAKNPDRNVLFCVVTRLEITKIQTEIDKIDPRAFVIQYPIKDTKGGMIKKRPLH</sequence>
<keyword evidence="2" id="KW-1003">Cell membrane</keyword>
<keyword evidence="9" id="KW-1185">Reference proteome</keyword>
<feature type="transmembrane region" description="Helical" evidence="6">
    <location>
        <begin position="145"/>
        <end position="167"/>
    </location>
</feature>
<dbReference type="InterPro" id="IPR019264">
    <property type="entry name" value="DUF2179"/>
</dbReference>
<evidence type="ECO:0000256" key="6">
    <source>
        <dbReference type="SAM" id="Phobius"/>
    </source>
</evidence>
<comment type="subcellular location">
    <subcellularLocation>
        <location evidence="1">Cell membrane</location>
        <topology evidence="1">Multi-pass membrane protein</topology>
    </subcellularLocation>
</comment>
<dbReference type="PANTHER" id="PTHR33545:SF3">
    <property type="entry name" value="UPF0750 MEMBRANE PROTEIN YQFU"/>
    <property type="match status" value="1"/>
</dbReference>
<evidence type="ECO:0000256" key="1">
    <source>
        <dbReference type="ARBA" id="ARBA00004651"/>
    </source>
</evidence>
<evidence type="ECO:0000313" key="9">
    <source>
        <dbReference type="Proteomes" id="UP001500469"/>
    </source>
</evidence>
<gene>
    <name evidence="8" type="ORF">GCM10009119_20530</name>
</gene>
<keyword evidence="3 6" id="KW-0812">Transmembrane</keyword>
<organism evidence="8 9">
    <name type="scientific">Algoriphagus jejuensis</name>
    <dbReference type="NCBI Taxonomy" id="419934"/>
    <lineage>
        <taxon>Bacteria</taxon>
        <taxon>Pseudomonadati</taxon>
        <taxon>Bacteroidota</taxon>
        <taxon>Cytophagia</taxon>
        <taxon>Cytophagales</taxon>
        <taxon>Cyclobacteriaceae</taxon>
        <taxon>Algoriphagus</taxon>
    </lineage>
</organism>
<dbReference type="InterPro" id="IPR051461">
    <property type="entry name" value="UPF0750_membrane"/>
</dbReference>
<feature type="transmembrane region" description="Helical" evidence="6">
    <location>
        <begin position="49"/>
        <end position="67"/>
    </location>
</feature>
<evidence type="ECO:0000256" key="3">
    <source>
        <dbReference type="ARBA" id="ARBA00022692"/>
    </source>
</evidence>
<evidence type="ECO:0000313" key="8">
    <source>
        <dbReference type="EMBL" id="GAA0879085.1"/>
    </source>
</evidence>
<accession>A0ABN1MZW2</accession>
<evidence type="ECO:0000256" key="4">
    <source>
        <dbReference type="ARBA" id="ARBA00022989"/>
    </source>
</evidence>
<dbReference type="Proteomes" id="UP001500469">
    <property type="component" value="Unassembled WGS sequence"/>
</dbReference>
<feature type="domain" description="DUF2179" evidence="7">
    <location>
        <begin position="256"/>
        <end position="314"/>
    </location>
</feature>
<dbReference type="CDD" id="cd16380">
    <property type="entry name" value="YitT_C"/>
    <property type="match status" value="1"/>
</dbReference>
<dbReference type="Gene3D" id="3.30.70.120">
    <property type="match status" value="1"/>
</dbReference>
<dbReference type="InterPro" id="IPR003740">
    <property type="entry name" value="YitT"/>
</dbReference>
<keyword evidence="4 6" id="KW-1133">Transmembrane helix</keyword>
<protein>
    <submittedName>
        <fullName evidence="8">YitT family protein</fullName>
    </submittedName>
</protein>
<keyword evidence="5 6" id="KW-0472">Membrane</keyword>
<dbReference type="EMBL" id="BAAAFI010000009">
    <property type="protein sequence ID" value="GAA0879085.1"/>
    <property type="molecule type" value="Genomic_DNA"/>
</dbReference>
<evidence type="ECO:0000259" key="7">
    <source>
        <dbReference type="Pfam" id="PF10035"/>
    </source>
</evidence>
<dbReference type="Pfam" id="PF02588">
    <property type="entry name" value="YitT_membrane"/>
    <property type="match status" value="1"/>
</dbReference>
<proteinExistence type="predicted"/>
<feature type="transmembrane region" description="Helical" evidence="6">
    <location>
        <begin position="87"/>
        <end position="108"/>
    </location>
</feature>
<reference evidence="8 9" key="1">
    <citation type="journal article" date="2019" name="Int. J. Syst. Evol. Microbiol.">
        <title>The Global Catalogue of Microorganisms (GCM) 10K type strain sequencing project: providing services to taxonomists for standard genome sequencing and annotation.</title>
        <authorList>
            <consortium name="The Broad Institute Genomics Platform"/>
            <consortium name="The Broad Institute Genome Sequencing Center for Infectious Disease"/>
            <person name="Wu L."/>
            <person name="Ma J."/>
        </authorList>
    </citation>
    <scope>NUCLEOTIDE SEQUENCE [LARGE SCALE GENOMIC DNA]</scope>
    <source>
        <strain evidence="8 9">JCM 16112</strain>
    </source>
</reference>
<comment type="caution">
    <text evidence="8">The sequence shown here is derived from an EMBL/GenBank/DDBJ whole genome shotgun (WGS) entry which is preliminary data.</text>
</comment>
<evidence type="ECO:0000256" key="5">
    <source>
        <dbReference type="ARBA" id="ARBA00023136"/>
    </source>
</evidence>
<feature type="transmembrane region" description="Helical" evidence="6">
    <location>
        <begin position="115"/>
        <end position="133"/>
    </location>
</feature>
<evidence type="ECO:0000256" key="2">
    <source>
        <dbReference type="ARBA" id="ARBA00022475"/>
    </source>
</evidence>
<dbReference type="Pfam" id="PF10035">
    <property type="entry name" value="DUF2179"/>
    <property type="match status" value="1"/>
</dbReference>